<dbReference type="Proteomes" id="UP000693972">
    <property type="component" value="Unassembled WGS sequence"/>
</dbReference>
<evidence type="ECO:0000313" key="1">
    <source>
        <dbReference type="EMBL" id="MBY4893894.1"/>
    </source>
</evidence>
<dbReference type="EMBL" id="JAIMBW010000001">
    <property type="protein sequence ID" value="MBY4893894.1"/>
    <property type="molecule type" value="Genomic_DNA"/>
</dbReference>
<accession>A0A975YEP5</accession>
<protein>
    <recommendedName>
        <fullName evidence="4">Ferrochelatase</fullName>
    </recommendedName>
</protein>
<proteinExistence type="predicted"/>
<sequence>MSFAHDSYQVLPQFVDPKQVAFCQQVIKFDAAAGRLQADTTVPGAPAGRDNGMLQRLQEMLRPRLEEITGKRLFRTYVYYRIYQRGNTLHKHRDRPACEYSITLNLGGASDVDWPIFVKSRGHEVPVHLSPGDAMLYKGCEVLHWREAYTGDEQVQAFLHYVDQDGPYADHKDDAIDGAIDTAKYGATNGAA</sequence>
<reference evidence="2 3" key="1">
    <citation type="submission" date="2021-07" db="EMBL/GenBank/DDBJ databases">
        <title>Karlodiniumbacter phycospheric gen. nov., sp. nov., a phycosphere bacterium isolated from karlodinium veneficum.</title>
        <authorList>
            <person name="Peng Y."/>
            <person name="Jiang L."/>
            <person name="Lee J."/>
        </authorList>
    </citation>
    <scope>NUCLEOTIDE SEQUENCE</scope>
    <source>
        <strain evidence="2 3">N5</strain>
    </source>
</reference>
<dbReference type="AlphaFoldDB" id="A0A975YEP5"/>
<dbReference type="RefSeq" id="WP_257893531.1">
    <property type="nucleotide sequence ID" value="NZ_JAIMBW010000001.1"/>
</dbReference>
<evidence type="ECO:0000313" key="2">
    <source>
        <dbReference type="EMBL" id="QXL86587.1"/>
    </source>
</evidence>
<organism evidence="2">
    <name type="scientific">Gymnodinialimonas phycosphaerae</name>
    <dbReference type="NCBI Taxonomy" id="2841589"/>
    <lineage>
        <taxon>Bacteria</taxon>
        <taxon>Pseudomonadati</taxon>
        <taxon>Pseudomonadota</taxon>
        <taxon>Alphaproteobacteria</taxon>
        <taxon>Rhodobacterales</taxon>
        <taxon>Paracoccaceae</taxon>
        <taxon>Gymnodinialimonas</taxon>
    </lineage>
</organism>
<name>A0A975YEP5_9RHOB</name>
<keyword evidence="3" id="KW-1185">Reference proteome</keyword>
<dbReference type="EMBL" id="CP078073">
    <property type="protein sequence ID" value="QXL86587.1"/>
    <property type="molecule type" value="Genomic_DNA"/>
</dbReference>
<gene>
    <name evidence="1" type="ORF">KUL25_14130</name>
    <name evidence="2" type="ORF">KUL25_14135</name>
</gene>
<evidence type="ECO:0008006" key="4">
    <source>
        <dbReference type="Google" id="ProtNLM"/>
    </source>
</evidence>
<evidence type="ECO:0000313" key="3">
    <source>
        <dbReference type="Proteomes" id="UP000693972"/>
    </source>
</evidence>